<evidence type="ECO:0000259" key="13">
    <source>
        <dbReference type="PROSITE" id="PS51057"/>
    </source>
</evidence>
<dbReference type="PROSITE" id="PS00027">
    <property type="entry name" value="HOMEOBOX_1"/>
    <property type="match status" value="1"/>
</dbReference>
<keyword evidence="9 10" id="KW-0539">Nucleus</keyword>
<accession>A0A913YCN2</accession>
<keyword evidence="3" id="KW-0217">Developmental protein</keyword>
<dbReference type="SUPFAM" id="SSF46689">
    <property type="entry name" value="Homeodomain-like"/>
    <property type="match status" value="2"/>
</dbReference>
<protein>
    <submittedName>
        <fullName evidence="14">Uncharacterized protein</fullName>
    </submittedName>
</protein>
<dbReference type="OrthoDB" id="3225452at2759"/>
<keyword evidence="8" id="KW-0804">Transcription</keyword>
<evidence type="ECO:0000256" key="9">
    <source>
        <dbReference type="ARBA" id="ARBA00023242"/>
    </source>
</evidence>
<evidence type="ECO:0000256" key="3">
    <source>
        <dbReference type="ARBA" id="ARBA00022473"/>
    </source>
</evidence>
<dbReference type="PROSITE" id="PS51057">
    <property type="entry name" value="PAIRED_2"/>
    <property type="match status" value="1"/>
</dbReference>
<dbReference type="Gene3D" id="1.10.10.10">
    <property type="entry name" value="Winged helix-like DNA-binding domain superfamily/Winged helix DNA-binding domain"/>
    <property type="match status" value="1"/>
</dbReference>
<evidence type="ECO:0000256" key="2">
    <source>
        <dbReference type="ARBA" id="ARBA00005733"/>
    </source>
</evidence>
<keyword evidence="6 10" id="KW-0238">DNA-binding</keyword>
<evidence type="ECO:0000256" key="11">
    <source>
        <dbReference type="RuleBase" id="RU000682"/>
    </source>
</evidence>
<dbReference type="GO" id="GO:0000981">
    <property type="term" value="F:DNA-binding transcription factor activity, RNA polymerase II-specific"/>
    <property type="evidence" value="ECO:0007669"/>
    <property type="project" value="InterPro"/>
</dbReference>
<dbReference type="PRINTS" id="PR00027">
    <property type="entry name" value="PAIREDBOX"/>
</dbReference>
<evidence type="ECO:0000313" key="15">
    <source>
        <dbReference type="Proteomes" id="UP000887567"/>
    </source>
</evidence>
<dbReference type="CDD" id="cd00086">
    <property type="entry name" value="homeodomain"/>
    <property type="match status" value="1"/>
</dbReference>
<dbReference type="RefSeq" id="XP_020917682.2">
    <property type="nucleotide sequence ID" value="XM_021062023.2"/>
</dbReference>
<evidence type="ECO:0000256" key="6">
    <source>
        <dbReference type="ARBA" id="ARBA00023125"/>
    </source>
</evidence>
<dbReference type="EnsemblMetazoa" id="XM_021062023.2">
    <property type="protein sequence ID" value="XP_020917682.2"/>
    <property type="gene ID" value="LOC110254970"/>
</dbReference>
<keyword evidence="5" id="KW-0805">Transcription regulation</keyword>
<keyword evidence="7 10" id="KW-0371">Homeobox</keyword>
<comment type="subcellular location">
    <subcellularLocation>
        <location evidence="1 10 11">Nucleus</location>
    </subcellularLocation>
</comment>
<feature type="DNA-binding region" description="Homeobox" evidence="10">
    <location>
        <begin position="219"/>
        <end position="278"/>
    </location>
</feature>
<dbReference type="Pfam" id="PF00046">
    <property type="entry name" value="Homeodomain"/>
    <property type="match status" value="1"/>
</dbReference>
<dbReference type="GeneID" id="110254970"/>
<dbReference type="InterPro" id="IPR043565">
    <property type="entry name" value="PAX_fam"/>
</dbReference>
<proteinExistence type="inferred from homology"/>
<dbReference type="Pfam" id="PF00292">
    <property type="entry name" value="PAX"/>
    <property type="match status" value="1"/>
</dbReference>
<dbReference type="AlphaFoldDB" id="A0A913YCN2"/>
<evidence type="ECO:0000256" key="8">
    <source>
        <dbReference type="ARBA" id="ARBA00023163"/>
    </source>
</evidence>
<evidence type="ECO:0000256" key="5">
    <source>
        <dbReference type="ARBA" id="ARBA00023015"/>
    </source>
</evidence>
<dbReference type="SMART" id="SM00389">
    <property type="entry name" value="HOX"/>
    <property type="match status" value="1"/>
</dbReference>
<organism evidence="14 15">
    <name type="scientific">Exaiptasia diaphana</name>
    <name type="common">Tropical sea anemone</name>
    <name type="synonym">Aiptasia pulchella</name>
    <dbReference type="NCBI Taxonomy" id="2652724"/>
    <lineage>
        <taxon>Eukaryota</taxon>
        <taxon>Metazoa</taxon>
        <taxon>Cnidaria</taxon>
        <taxon>Anthozoa</taxon>
        <taxon>Hexacorallia</taxon>
        <taxon>Actiniaria</taxon>
        <taxon>Aiptasiidae</taxon>
        <taxon>Exaiptasia</taxon>
    </lineage>
</organism>
<dbReference type="InterPro" id="IPR001356">
    <property type="entry name" value="HD"/>
</dbReference>
<dbReference type="InterPro" id="IPR009057">
    <property type="entry name" value="Homeodomain-like_sf"/>
</dbReference>
<dbReference type="PANTHER" id="PTHR45636">
    <property type="entry name" value="PAIRED BOX PROTEIN PAX-6-RELATED-RELATED"/>
    <property type="match status" value="1"/>
</dbReference>
<keyword evidence="15" id="KW-1185">Reference proteome</keyword>
<dbReference type="PROSITE" id="PS50071">
    <property type="entry name" value="HOMEOBOX_2"/>
    <property type="match status" value="1"/>
</dbReference>
<keyword evidence="4" id="KW-0563">Paired box</keyword>
<dbReference type="GO" id="GO:0000978">
    <property type="term" value="F:RNA polymerase II cis-regulatory region sequence-specific DNA binding"/>
    <property type="evidence" value="ECO:0007669"/>
    <property type="project" value="TreeGrafter"/>
</dbReference>
<feature type="domain" description="Homeobox" evidence="12">
    <location>
        <begin position="217"/>
        <end position="277"/>
    </location>
</feature>
<name>A0A913YCN2_EXADI</name>
<comment type="similarity">
    <text evidence="2">Belongs to the paired homeobox family.</text>
</comment>
<feature type="domain" description="Paired" evidence="13">
    <location>
        <begin position="15"/>
        <end position="141"/>
    </location>
</feature>
<dbReference type="Gene3D" id="1.10.10.60">
    <property type="entry name" value="Homeodomain-like"/>
    <property type="match status" value="1"/>
</dbReference>
<evidence type="ECO:0000256" key="1">
    <source>
        <dbReference type="ARBA" id="ARBA00004123"/>
    </source>
</evidence>
<dbReference type="GO" id="GO:0005634">
    <property type="term" value="C:nucleus"/>
    <property type="evidence" value="ECO:0007669"/>
    <property type="project" value="UniProtKB-SubCell"/>
</dbReference>
<evidence type="ECO:0000259" key="12">
    <source>
        <dbReference type="PROSITE" id="PS50071"/>
    </source>
</evidence>
<dbReference type="SMART" id="SM00351">
    <property type="entry name" value="PAX"/>
    <property type="match status" value="1"/>
</dbReference>
<evidence type="ECO:0000256" key="4">
    <source>
        <dbReference type="ARBA" id="ARBA00022724"/>
    </source>
</evidence>
<dbReference type="Proteomes" id="UP000887567">
    <property type="component" value="Unplaced"/>
</dbReference>
<dbReference type="InterPro" id="IPR017970">
    <property type="entry name" value="Homeobox_CS"/>
</dbReference>
<dbReference type="KEGG" id="epa:110254970"/>
<evidence type="ECO:0000313" key="14">
    <source>
        <dbReference type="EnsemblMetazoa" id="XP_020917682.2"/>
    </source>
</evidence>
<dbReference type="InterPro" id="IPR001523">
    <property type="entry name" value="Paired_dom"/>
</dbReference>
<reference evidence="14" key="1">
    <citation type="submission" date="2022-11" db="UniProtKB">
        <authorList>
            <consortium name="EnsemblMetazoa"/>
        </authorList>
    </citation>
    <scope>IDENTIFICATION</scope>
</reference>
<sequence>MQDIQHDYWSPSQCYPWRVNQLGGRYINGKPLPFETRMQILYCAKNGVRPCDISRQMKITHGCISKLLSKFKKTGSMTPGSIHQEKTAFYELKKMQRDFEERERTLSSLPISLPPTAIPETEVQLNDCPIIVSANHVSKVLPHRHGRTEETQIARESQGKEKAILHPYKHSIDEILNKNKTVGTNAKAQAIGDIVDSMVYTNYLPTTSKVKNTGVAPRKSSQRTHFSREQLRILQDEFMINQYPGLAERQKLARILDVRENKIRIWFSNKRAKCRQSTKEAHESHRRYDQQVESTNYTYTHCQCCMLQR</sequence>
<evidence type="ECO:0000256" key="10">
    <source>
        <dbReference type="PROSITE-ProRule" id="PRU00108"/>
    </source>
</evidence>
<evidence type="ECO:0000256" key="7">
    <source>
        <dbReference type="ARBA" id="ARBA00023155"/>
    </source>
</evidence>
<dbReference type="InterPro" id="IPR036388">
    <property type="entry name" value="WH-like_DNA-bd_sf"/>
</dbReference>